<dbReference type="Proteomes" id="UP001595818">
    <property type="component" value="Unassembled WGS sequence"/>
</dbReference>
<gene>
    <name evidence="1" type="ORF">ACFPFU_17330</name>
</gene>
<keyword evidence="2" id="KW-1185">Reference proteome</keyword>
<comment type="caution">
    <text evidence="1">The sequence shown here is derived from an EMBL/GenBank/DDBJ whole genome shotgun (WGS) entry which is preliminary data.</text>
</comment>
<name>A0ABV9T419_9BACT</name>
<dbReference type="Gene3D" id="1.10.10.10">
    <property type="entry name" value="Winged helix-like DNA-binding domain superfamily/Winged helix DNA-binding domain"/>
    <property type="match status" value="1"/>
</dbReference>
<sequence length="209" mass="23646">MNINLPDNEKAIWILKKEGDLPLKEIAQMMEVTVEGARFHLLKLAGEGLVKSENVSKGRGRPQQIWSLTARGHARFPDAHAELTVNMIQMIRETLGEEALESIIKTHEQKGEARYGHALKEEESLAEKVRKLAEIRTKEGYMAEYFEDEQGHLLVENHCPICAAAEACQAFCRSELNIFRSVLGQGVKVKRVEHIIKGARRCAYRISVE</sequence>
<dbReference type="RefSeq" id="WP_377066353.1">
    <property type="nucleotide sequence ID" value="NZ_JBHSJJ010000010.1"/>
</dbReference>
<dbReference type="InterPro" id="IPR036390">
    <property type="entry name" value="WH_DNA-bd_sf"/>
</dbReference>
<dbReference type="InterPro" id="IPR036388">
    <property type="entry name" value="WH-like_DNA-bd_sf"/>
</dbReference>
<organism evidence="1 2">
    <name type="scientific">Negadavirga shengliensis</name>
    <dbReference type="NCBI Taxonomy" id="1389218"/>
    <lineage>
        <taxon>Bacteria</taxon>
        <taxon>Pseudomonadati</taxon>
        <taxon>Bacteroidota</taxon>
        <taxon>Cytophagia</taxon>
        <taxon>Cytophagales</taxon>
        <taxon>Cyclobacteriaceae</taxon>
        <taxon>Negadavirga</taxon>
    </lineage>
</organism>
<accession>A0ABV9T419</accession>
<protein>
    <submittedName>
        <fullName evidence="1">Helix-turn-helix transcriptional regulator</fullName>
    </submittedName>
</protein>
<dbReference type="SUPFAM" id="SSF46785">
    <property type="entry name" value="Winged helix' DNA-binding domain"/>
    <property type="match status" value="1"/>
</dbReference>
<proteinExistence type="predicted"/>
<dbReference type="EMBL" id="JBHSJJ010000010">
    <property type="protein sequence ID" value="MFC4873468.1"/>
    <property type="molecule type" value="Genomic_DNA"/>
</dbReference>
<evidence type="ECO:0000313" key="1">
    <source>
        <dbReference type="EMBL" id="MFC4873468.1"/>
    </source>
</evidence>
<evidence type="ECO:0000313" key="2">
    <source>
        <dbReference type="Proteomes" id="UP001595818"/>
    </source>
</evidence>
<reference evidence="2" key="1">
    <citation type="journal article" date="2019" name="Int. J. Syst. Evol. Microbiol.">
        <title>The Global Catalogue of Microorganisms (GCM) 10K type strain sequencing project: providing services to taxonomists for standard genome sequencing and annotation.</title>
        <authorList>
            <consortium name="The Broad Institute Genomics Platform"/>
            <consortium name="The Broad Institute Genome Sequencing Center for Infectious Disease"/>
            <person name="Wu L."/>
            <person name="Ma J."/>
        </authorList>
    </citation>
    <scope>NUCLEOTIDE SEQUENCE [LARGE SCALE GENOMIC DNA]</scope>
    <source>
        <strain evidence="2">CGMCC 4.7466</strain>
    </source>
</reference>